<keyword evidence="5" id="KW-0221">Differentiation</keyword>
<evidence type="ECO:0000256" key="12">
    <source>
        <dbReference type="ARBA" id="ARBA00023136"/>
    </source>
</evidence>
<evidence type="ECO:0000256" key="14">
    <source>
        <dbReference type="ARBA" id="ARBA00048292"/>
    </source>
</evidence>
<dbReference type="InterPro" id="IPR016636">
    <property type="entry name" value="3-oxo-5-alpha-steroid_4-DH"/>
</dbReference>
<evidence type="ECO:0000256" key="3">
    <source>
        <dbReference type="ARBA" id="ARBA00007742"/>
    </source>
</evidence>
<dbReference type="Proteomes" id="UP000663860">
    <property type="component" value="Unassembled WGS sequence"/>
</dbReference>
<dbReference type="GO" id="GO:0006702">
    <property type="term" value="P:androgen biosynthetic process"/>
    <property type="evidence" value="ECO:0007669"/>
    <property type="project" value="UniProtKB-ARBA"/>
</dbReference>
<keyword evidence="10" id="KW-0560">Oxidoreductase</keyword>
<dbReference type="InterPro" id="IPR001104">
    <property type="entry name" value="3-oxo-5_a-steroid_4-DH_C"/>
</dbReference>
<evidence type="ECO:0000256" key="6">
    <source>
        <dbReference type="ARBA" id="ARBA00022824"/>
    </source>
</evidence>
<comment type="catalytic activity">
    <reaction evidence="14">
        <text>5alpha-pregnane-3,20-dione + NADP(+) = progesterone + NADPH + H(+)</text>
        <dbReference type="Rhea" id="RHEA:21952"/>
        <dbReference type="ChEBI" id="CHEBI:15378"/>
        <dbReference type="ChEBI" id="CHEBI:17026"/>
        <dbReference type="ChEBI" id="CHEBI:28952"/>
        <dbReference type="ChEBI" id="CHEBI:57783"/>
        <dbReference type="ChEBI" id="CHEBI:58349"/>
        <dbReference type="EC" id="1.3.1.22"/>
    </reaction>
    <physiologicalReaction direction="right-to-left" evidence="14">
        <dbReference type="Rhea" id="RHEA:21954"/>
    </physiologicalReaction>
</comment>
<dbReference type="PANTHER" id="PTHR10556:SF57">
    <property type="entry name" value="3-OXO-5-ALPHA-STEROID 4-DEHYDROGENASE 1"/>
    <property type="match status" value="1"/>
</dbReference>
<keyword evidence="12 17" id="KW-0472">Membrane</keyword>
<comment type="catalytic activity">
    <reaction evidence="17">
        <text>a 3-oxo-5alpha-steroid + NADP(+) = a 3-oxo-Delta(4)-steroid + NADPH + H(+)</text>
        <dbReference type="Rhea" id="RHEA:54384"/>
        <dbReference type="ChEBI" id="CHEBI:13601"/>
        <dbReference type="ChEBI" id="CHEBI:15378"/>
        <dbReference type="ChEBI" id="CHEBI:47909"/>
        <dbReference type="ChEBI" id="CHEBI:57783"/>
        <dbReference type="ChEBI" id="CHEBI:58349"/>
        <dbReference type="EC" id="1.3.1.22"/>
    </reaction>
</comment>
<keyword evidence="4 17" id="KW-0812">Transmembrane</keyword>
<comment type="subcellular location">
    <subcellularLocation>
        <location evidence="2">Endoplasmic reticulum membrane</location>
        <topology evidence="2">Multi-pass membrane protein</topology>
    </subcellularLocation>
    <subcellularLocation>
        <location evidence="1">Microsome membrane</location>
        <topology evidence="1">Multi-pass membrane protein</topology>
    </subcellularLocation>
</comment>
<name>A0A813ZPD4_9BILA</name>
<keyword evidence="11" id="KW-0443">Lipid metabolism</keyword>
<evidence type="ECO:0000313" key="20">
    <source>
        <dbReference type="Proteomes" id="UP000663860"/>
    </source>
</evidence>
<keyword evidence="6" id="KW-0256">Endoplasmic reticulum</keyword>
<comment type="function">
    <text evidence="13">Converts testosterone into 5-alpha-dihydrotestosterone and progesterone or corticosterone into their corresponding 5-alpha-3-oxosteroids. It plays a central role in sexual differentiation and androgen physiology.</text>
</comment>
<gene>
    <name evidence="19" type="ORF">IZO911_LOCUS12327</name>
</gene>
<organism evidence="19 20">
    <name type="scientific">Adineta steineri</name>
    <dbReference type="NCBI Taxonomy" id="433720"/>
    <lineage>
        <taxon>Eukaryota</taxon>
        <taxon>Metazoa</taxon>
        <taxon>Spiralia</taxon>
        <taxon>Gnathifera</taxon>
        <taxon>Rotifera</taxon>
        <taxon>Eurotatoria</taxon>
        <taxon>Bdelloidea</taxon>
        <taxon>Adinetida</taxon>
        <taxon>Adinetidae</taxon>
        <taxon>Adineta</taxon>
    </lineage>
</organism>
<dbReference type="GO" id="GO:0030154">
    <property type="term" value="P:cell differentiation"/>
    <property type="evidence" value="ECO:0007669"/>
    <property type="project" value="UniProtKB-KW"/>
</dbReference>
<sequence>MLQHIFNDRLFVTYICPYTWIISSVFIVIFQGFLGIKAPYGRYNESNHGIPGRLAWFIQELPCFIIPCYLLSQYWSSISLIKFLLIIFFLIHYFQRVFIYPMLIRGGKHSSISITLTAFIYCCINTYSIVEEILAYHVFPRNDWLSLHFILGSIIFFTGFVLNLQADSILRNLRKDNNEHGYKIPRGGLFEYVSGANFLAESIEWTGYAICAWTLPALAFSIFVWANIAFARALHHHQYYLEKFEDEYPKNRKAVIPFIL</sequence>
<accession>A0A813ZPD4</accession>
<feature type="transmembrane region" description="Helical" evidence="17">
    <location>
        <begin position="12"/>
        <end position="34"/>
    </location>
</feature>
<proteinExistence type="inferred from homology"/>
<dbReference type="EC" id="1.3.1.22" evidence="17"/>
<dbReference type="Gene3D" id="1.20.120.1630">
    <property type="match status" value="1"/>
</dbReference>
<dbReference type="PROSITE" id="PS50244">
    <property type="entry name" value="S5A_REDUCTASE"/>
    <property type="match status" value="1"/>
</dbReference>
<dbReference type="GO" id="GO:0005789">
    <property type="term" value="C:endoplasmic reticulum membrane"/>
    <property type="evidence" value="ECO:0007669"/>
    <property type="project" value="UniProtKB-SubCell"/>
</dbReference>
<comment type="catalytic activity">
    <reaction evidence="16">
        <text>17beta-hydroxy-5alpha-androstan-3-one + NADP(+) = testosterone + NADPH + H(+)</text>
        <dbReference type="Rhea" id="RHEA:50820"/>
        <dbReference type="ChEBI" id="CHEBI:15378"/>
        <dbReference type="ChEBI" id="CHEBI:16330"/>
        <dbReference type="ChEBI" id="CHEBI:17347"/>
        <dbReference type="ChEBI" id="CHEBI:57783"/>
        <dbReference type="ChEBI" id="CHEBI:58349"/>
        <dbReference type="EC" id="1.3.1.22"/>
    </reaction>
    <physiologicalReaction direction="right-to-left" evidence="16">
        <dbReference type="Rhea" id="RHEA:50822"/>
    </physiologicalReaction>
</comment>
<dbReference type="Pfam" id="PF02544">
    <property type="entry name" value="Steroid_dh"/>
    <property type="match status" value="1"/>
</dbReference>
<feature type="domain" description="3-oxo-5-alpha-steroid 4-dehydrogenase C-terminal" evidence="18">
    <location>
        <begin position="109"/>
        <end position="260"/>
    </location>
</feature>
<evidence type="ECO:0000259" key="18">
    <source>
        <dbReference type="Pfam" id="PF02544"/>
    </source>
</evidence>
<feature type="transmembrane region" description="Helical" evidence="17">
    <location>
        <begin position="205"/>
        <end position="230"/>
    </location>
</feature>
<evidence type="ECO:0000256" key="16">
    <source>
        <dbReference type="ARBA" id="ARBA00049397"/>
    </source>
</evidence>
<evidence type="ECO:0000256" key="1">
    <source>
        <dbReference type="ARBA" id="ARBA00004154"/>
    </source>
</evidence>
<evidence type="ECO:0000256" key="8">
    <source>
        <dbReference type="ARBA" id="ARBA00022857"/>
    </source>
</evidence>
<dbReference type="AlphaFoldDB" id="A0A813ZPD4"/>
<dbReference type="InterPro" id="IPR039357">
    <property type="entry name" value="SRD5A/TECR"/>
</dbReference>
<dbReference type="FunFam" id="1.20.120.1630:FF:000014">
    <property type="entry name" value="Steroid 5-alpha reductase, putative"/>
    <property type="match status" value="1"/>
</dbReference>
<evidence type="ECO:0000256" key="17">
    <source>
        <dbReference type="PIRNR" id="PIRNR015596"/>
    </source>
</evidence>
<evidence type="ECO:0000256" key="2">
    <source>
        <dbReference type="ARBA" id="ARBA00004477"/>
    </source>
</evidence>
<protein>
    <recommendedName>
        <fullName evidence="17">3-oxo-5alpha-steroid 4-dehydrogenase (NADP(+))</fullName>
        <ecNumber evidence="17">1.3.1.22</ecNumber>
    </recommendedName>
</protein>
<dbReference type="EMBL" id="CAJNOE010000095">
    <property type="protein sequence ID" value="CAF0902436.1"/>
    <property type="molecule type" value="Genomic_DNA"/>
</dbReference>
<evidence type="ECO:0000256" key="13">
    <source>
        <dbReference type="ARBA" id="ARBA00037789"/>
    </source>
</evidence>
<feature type="transmembrane region" description="Helical" evidence="17">
    <location>
        <begin position="83"/>
        <end position="104"/>
    </location>
</feature>
<comment type="catalytic activity">
    <reaction evidence="15">
        <text>androst-4-ene-3,17-dione + NADPH + H(+) = 5alpha-androstan-3,17-dione + NADP(+)</text>
        <dbReference type="Rhea" id="RHEA:50816"/>
        <dbReference type="ChEBI" id="CHEBI:15378"/>
        <dbReference type="ChEBI" id="CHEBI:15994"/>
        <dbReference type="ChEBI" id="CHEBI:16422"/>
        <dbReference type="ChEBI" id="CHEBI:57783"/>
        <dbReference type="ChEBI" id="CHEBI:58349"/>
    </reaction>
    <physiologicalReaction direction="left-to-right" evidence="15">
        <dbReference type="Rhea" id="RHEA:50817"/>
    </physiologicalReaction>
</comment>
<keyword evidence="7" id="KW-0492">Microsome</keyword>
<comment type="caution">
    <text evidence="19">The sequence shown here is derived from an EMBL/GenBank/DDBJ whole genome shotgun (WGS) entry which is preliminary data.</text>
</comment>
<evidence type="ECO:0000256" key="4">
    <source>
        <dbReference type="ARBA" id="ARBA00022692"/>
    </source>
</evidence>
<dbReference type="PANTHER" id="PTHR10556">
    <property type="entry name" value="3-OXO-5-ALPHA-STEROID 4-DEHYDROGENASE"/>
    <property type="match status" value="1"/>
</dbReference>
<keyword evidence="8" id="KW-0521">NADP</keyword>
<dbReference type="PIRSF" id="PIRSF015596">
    <property type="entry name" value="5_alpha-SR2"/>
    <property type="match status" value="1"/>
</dbReference>
<keyword evidence="9 17" id="KW-1133">Transmembrane helix</keyword>
<evidence type="ECO:0000256" key="10">
    <source>
        <dbReference type="ARBA" id="ARBA00023002"/>
    </source>
</evidence>
<evidence type="ECO:0000256" key="5">
    <source>
        <dbReference type="ARBA" id="ARBA00022782"/>
    </source>
</evidence>
<evidence type="ECO:0000256" key="9">
    <source>
        <dbReference type="ARBA" id="ARBA00022989"/>
    </source>
</evidence>
<dbReference type="GO" id="GO:0047751">
    <property type="term" value="F:3-oxo-5-alpha-steroid 4-dehydrogenase (NADP+) activity"/>
    <property type="evidence" value="ECO:0007669"/>
    <property type="project" value="UniProtKB-EC"/>
</dbReference>
<comment type="similarity">
    <text evidence="3 17">Belongs to the steroid 5-alpha reductase family.</text>
</comment>
<evidence type="ECO:0000256" key="11">
    <source>
        <dbReference type="ARBA" id="ARBA00023098"/>
    </source>
</evidence>
<evidence type="ECO:0000256" key="15">
    <source>
        <dbReference type="ARBA" id="ARBA00049166"/>
    </source>
</evidence>
<feature type="transmembrane region" description="Helical" evidence="17">
    <location>
        <begin position="110"/>
        <end position="130"/>
    </location>
</feature>
<evidence type="ECO:0000256" key="7">
    <source>
        <dbReference type="ARBA" id="ARBA00022848"/>
    </source>
</evidence>
<evidence type="ECO:0000313" key="19">
    <source>
        <dbReference type="EMBL" id="CAF0902436.1"/>
    </source>
</evidence>
<reference evidence="19" key="1">
    <citation type="submission" date="2021-02" db="EMBL/GenBank/DDBJ databases">
        <authorList>
            <person name="Nowell W R."/>
        </authorList>
    </citation>
    <scope>NUCLEOTIDE SEQUENCE</scope>
</reference>
<feature type="transmembrane region" description="Helical" evidence="17">
    <location>
        <begin position="142"/>
        <end position="162"/>
    </location>
</feature>
<feature type="transmembrane region" description="Helical" evidence="17">
    <location>
        <begin position="54"/>
        <end position="71"/>
    </location>
</feature>